<feature type="transmembrane region" description="Helical" evidence="8">
    <location>
        <begin position="53"/>
        <end position="82"/>
    </location>
</feature>
<dbReference type="RefSeq" id="WP_246690455.1">
    <property type="nucleotide sequence ID" value="NZ_BJYU01000065.1"/>
</dbReference>
<proteinExistence type="predicted"/>
<keyword evidence="4" id="KW-0997">Cell inner membrane</keyword>
<evidence type="ECO:0000256" key="6">
    <source>
        <dbReference type="ARBA" id="ARBA00022989"/>
    </source>
</evidence>
<dbReference type="GO" id="GO:0005886">
    <property type="term" value="C:plasma membrane"/>
    <property type="evidence" value="ECO:0007669"/>
    <property type="project" value="UniProtKB-SubCell"/>
</dbReference>
<keyword evidence="7 8" id="KW-0472">Membrane</keyword>
<dbReference type="AlphaFoldDB" id="A0A512BX67"/>
<accession>A0A512BX67</accession>
<sequence length="339" mass="35087">MTSGPMRVLSSPQGVVTITAFAFALILALSNPTFFSTATLVDLARNSLVTGIFAIGVVMVLASGGIDVSFTAIGAFAMYATIKLLTAYGINIPIAGIFGIGALIGAALGLINGLLVGGLGLPTLIVTLGTLSLFRGALLTFLGTVYITTVPREIITFSRTVLVRVENAAGQIVSLPFSYLVLVGVALLAAILMNGTMFGRKIYAIGGSEEAATRIGINVRRVKVMIYVISGAIAGLAGITQVTLARMANPFDLVGMELNVIAAVVLGGARITGGHGTIAGTLIGVFVITMINTSLLMAGVPSYWQKVVVGILIVLGTGLPIAIDRYVRHRERLARPLSA</sequence>
<keyword evidence="6 8" id="KW-1133">Transmembrane helix</keyword>
<keyword evidence="10" id="KW-1185">Reference proteome</keyword>
<feature type="transmembrane region" description="Helical" evidence="8">
    <location>
        <begin position="224"/>
        <end position="247"/>
    </location>
</feature>
<evidence type="ECO:0000256" key="7">
    <source>
        <dbReference type="ARBA" id="ARBA00023136"/>
    </source>
</evidence>
<evidence type="ECO:0000256" key="5">
    <source>
        <dbReference type="ARBA" id="ARBA00022692"/>
    </source>
</evidence>
<evidence type="ECO:0000313" key="10">
    <source>
        <dbReference type="Proteomes" id="UP000321085"/>
    </source>
</evidence>
<evidence type="ECO:0000313" key="9">
    <source>
        <dbReference type="EMBL" id="GEO16447.1"/>
    </source>
</evidence>
<evidence type="ECO:0000256" key="2">
    <source>
        <dbReference type="ARBA" id="ARBA00022448"/>
    </source>
</evidence>
<feature type="transmembrane region" description="Helical" evidence="8">
    <location>
        <begin position="253"/>
        <end position="271"/>
    </location>
</feature>
<keyword evidence="5 8" id="KW-0812">Transmembrane</keyword>
<feature type="transmembrane region" description="Helical" evidence="8">
    <location>
        <begin position="278"/>
        <end position="297"/>
    </location>
</feature>
<feature type="transmembrane region" description="Helical" evidence="8">
    <location>
        <begin position="168"/>
        <end position="192"/>
    </location>
</feature>
<dbReference type="CDD" id="cd06579">
    <property type="entry name" value="TM_PBP1_transp_AraH_like"/>
    <property type="match status" value="1"/>
</dbReference>
<evidence type="ECO:0000256" key="4">
    <source>
        <dbReference type="ARBA" id="ARBA00022519"/>
    </source>
</evidence>
<reference evidence="9 10" key="1">
    <citation type="submission" date="2019-07" db="EMBL/GenBank/DDBJ databases">
        <title>Whole genome shotgun sequence of Microvirga aerophila NBRC 106136.</title>
        <authorList>
            <person name="Hosoyama A."/>
            <person name="Uohara A."/>
            <person name="Ohji S."/>
            <person name="Ichikawa N."/>
        </authorList>
    </citation>
    <scope>NUCLEOTIDE SEQUENCE [LARGE SCALE GENOMIC DNA]</scope>
    <source>
        <strain evidence="9 10">NBRC 106136</strain>
    </source>
</reference>
<dbReference type="PANTHER" id="PTHR32196">
    <property type="entry name" value="ABC TRANSPORTER PERMEASE PROTEIN YPHD-RELATED-RELATED"/>
    <property type="match status" value="1"/>
</dbReference>
<feature type="transmembrane region" description="Helical" evidence="8">
    <location>
        <begin position="123"/>
        <end position="148"/>
    </location>
</feature>
<comment type="caution">
    <text evidence="9">The sequence shown here is derived from an EMBL/GenBank/DDBJ whole genome shotgun (WGS) entry which is preliminary data.</text>
</comment>
<evidence type="ECO:0000256" key="3">
    <source>
        <dbReference type="ARBA" id="ARBA00022475"/>
    </source>
</evidence>
<keyword evidence="3" id="KW-1003">Cell membrane</keyword>
<gene>
    <name evidence="9" type="ORF">MAE02_41430</name>
</gene>
<dbReference type="PANTHER" id="PTHR32196:SF21">
    <property type="entry name" value="ABC TRANSPORTER PERMEASE PROTEIN YPHD-RELATED"/>
    <property type="match status" value="1"/>
</dbReference>
<dbReference type="GO" id="GO:0022857">
    <property type="term" value="F:transmembrane transporter activity"/>
    <property type="evidence" value="ECO:0007669"/>
    <property type="project" value="InterPro"/>
</dbReference>
<dbReference type="EMBL" id="BJYU01000065">
    <property type="protein sequence ID" value="GEO16447.1"/>
    <property type="molecule type" value="Genomic_DNA"/>
</dbReference>
<evidence type="ECO:0000256" key="1">
    <source>
        <dbReference type="ARBA" id="ARBA00004651"/>
    </source>
</evidence>
<organism evidence="9 10">
    <name type="scientific">Microvirga aerophila</name>
    <dbReference type="NCBI Taxonomy" id="670291"/>
    <lineage>
        <taxon>Bacteria</taxon>
        <taxon>Pseudomonadati</taxon>
        <taxon>Pseudomonadota</taxon>
        <taxon>Alphaproteobacteria</taxon>
        <taxon>Hyphomicrobiales</taxon>
        <taxon>Methylobacteriaceae</taxon>
        <taxon>Microvirga</taxon>
    </lineage>
</organism>
<keyword evidence="2" id="KW-0813">Transport</keyword>
<name>A0A512BX67_9HYPH</name>
<protein>
    <submittedName>
        <fullName evidence="9">Sugar ABC transporter permease</fullName>
    </submittedName>
</protein>
<evidence type="ECO:0000256" key="8">
    <source>
        <dbReference type="SAM" id="Phobius"/>
    </source>
</evidence>
<dbReference type="Pfam" id="PF02653">
    <property type="entry name" value="BPD_transp_2"/>
    <property type="match status" value="1"/>
</dbReference>
<comment type="subcellular location">
    <subcellularLocation>
        <location evidence="1">Cell membrane</location>
        <topology evidence="1">Multi-pass membrane protein</topology>
    </subcellularLocation>
</comment>
<dbReference type="InterPro" id="IPR001851">
    <property type="entry name" value="ABC_transp_permease"/>
</dbReference>
<feature type="transmembrane region" description="Helical" evidence="8">
    <location>
        <begin position="88"/>
        <end position="111"/>
    </location>
</feature>
<feature type="transmembrane region" description="Helical" evidence="8">
    <location>
        <begin position="303"/>
        <end position="323"/>
    </location>
</feature>
<feature type="transmembrane region" description="Helical" evidence="8">
    <location>
        <begin position="20"/>
        <end position="41"/>
    </location>
</feature>
<dbReference type="Proteomes" id="UP000321085">
    <property type="component" value="Unassembled WGS sequence"/>
</dbReference>